<dbReference type="GO" id="GO:0008983">
    <property type="term" value="F:protein-glutamate O-methyltransferase activity"/>
    <property type="evidence" value="ECO:0007669"/>
    <property type="project" value="UniProtKB-EC"/>
</dbReference>
<keyword evidence="4" id="KW-0808">Transferase</keyword>
<evidence type="ECO:0000313" key="8">
    <source>
        <dbReference type="Proteomes" id="UP000483018"/>
    </source>
</evidence>
<dbReference type="EC" id="2.1.1.80" evidence="2"/>
<reference evidence="7 8" key="1">
    <citation type="submission" date="2019-12" db="EMBL/GenBank/DDBJ databases">
        <title>Defluviitalea raffinosedens, isolated from a biogas fermenter, genome sequencing and characterization.</title>
        <authorList>
            <person name="Rettenmaier R."/>
            <person name="Schneider M."/>
            <person name="Neuhaus K."/>
            <person name="Liebl W."/>
            <person name="Zverlov V."/>
        </authorList>
    </citation>
    <scope>NUCLEOTIDE SEQUENCE [LARGE SCALE GENOMIC DNA]</scope>
    <source>
        <strain evidence="7 8">249c-K6</strain>
    </source>
</reference>
<keyword evidence="5" id="KW-0949">S-adenosyl-L-methionine</keyword>
<dbReference type="InterPro" id="IPR050903">
    <property type="entry name" value="Bact_Chemotaxis_MeTrfase"/>
</dbReference>
<dbReference type="Proteomes" id="UP000483018">
    <property type="component" value="Unassembled WGS sequence"/>
</dbReference>
<sequence length="260" mass="30769">MIKTYEDFKKEILRMSGIDLNSYKERQMKRRIDALIKKNNYNDYEPYVMALKTNKELYNEFINYLTINVSEFFRNPPQWEVLEKEVIPYLLKRSSSLKIWSAACSTGDEPYSLAMLLTKFFPLSKIRILGTDIDRQVLEKARMGLYNKKSIEGVPKEFLSKYFEKTGESYKISDELKRCIDFRQHNLLKDPYPHQCDLIICRNVLIYFTEEAKDEIYKKFNKSLKTGGVLFVGSTEQIILSHKYALTPIKTFFYKKEADL</sequence>
<feature type="domain" description="CheR-type methyltransferase" evidence="6">
    <location>
        <begin position="1"/>
        <end position="259"/>
    </location>
</feature>
<dbReference type="AlphaFoldDB" id="A0A7C8LGI5"/>
<evidence type="ECO:0000259" key="6">
    <source>
        <dbReference type="PROSITE" id="PS50123"/>
    </source>
</evidence>
<dbReference type="PRINTS" id="PR00996">
    <property type="entry name" value="CHERMTFRASE"/>
</dbReference>
<keyword evidence="3" id="KW-0489">Methyltransferase</keyword>
<comment type="catalytic activity">
    <reaction evidence="1">
        <text>L-glutamyl-[protein] + S-adenosyl-L-methionine = [protein]-L-glutamate 5-O-methyl ester + S-adenosyl-L-homocysteine</text>
        <dbReference type="Rhea" id="RHEA:24452"/>
        <dbReference type="Rhea" id="RHEA-COMP:10208"/>
        <dbReference type="Rhea" id="RHEA-COMP:10311"/>
        <dbReference type="ChEBI" id="CHEBI:29973"/>
        <dbReference type="ChEBI" id="CHEBI:57856"/>
        <dbReference type="ChEBI" id="CHEBI:59789"/>
        <dbReference type="ChEBI" id="CHEBI:82795"/>
        <dbReference type="EC" id="2.1.1.80"/>
    </reaction>
</comment>
<dbReference type="Pfam" id="PF03705">
    <property type="entry name" value="CheR_N"/>
    <property type="match status" value="1"/>
</dbReference>
<name>A0A7C8LGI5_9FIRM</name>
<evidence type="ECO:0000313" key="7">
    <source>
        <dbReference type="EMBL" id="KAE9629854.1"/>
    </source>
</evidence>
<dbReference type="PANTHER" id="PTHR24422">
    <property type="entry name" value="CHEMOTAXIS PROTEIN METHYLTRANSFERASE"/>
    <property type="match status" value="1"/>
</dbReference>
<dbReference type="GO" id="GO:0032259">
    <property type="term" value="P:methylation"/>
    <property type="evidence" value="ECO:0007669"/>
    <property type="project" value="UniProtKB-KW"/>
</dbReference>
<dbReference type="PROSITE" id="PS50123">
    <property type="entry name" value="CHER"/>
    <property type="match status" value="1"/>
</dbReference>
<evidence type="ECO:0000256" key="3">
    <source>
        <dbReference type="ARBA" id="ARBA00022603"/>
    </source>
</evidence>
<dbReference type="CDD" id="cd02440">
    <property type="entry name" value="AdoMet_MTases"/>
    <property type="match status" value="1"/>
</dbReference>
<dbReference type="InterPro" id="IPR022642">
    <property type="entry name" value="CheR_C"/>
</dbReference>
<dbReference type="PANTHER" id="PTHR24422:SF19">
    <property type="entry name" value="CHEMOTAXIS PROTEIN METHYLTRANSFERASE"/>
    <property type="match status" value="1"/>
</dbReference>
<evidence type="ECO:0000256" key="5">
    <source>
        <dbReference type="ARBA" id="ARBA00022691"/>
    </source>
</evidence>
<keyword evidence="8" id="KW-1185">Reference proteome</keyword>
<dbReference type="RefSeq" id="WP_158741587.1">
    <property type="nucleotide sequence ID" value="NZ_WSLF01000016.1"/>
</dbReference>
<evidence type="ECO:0000256" key="4">
    <source>
        <dbReference type="ARBA" id="ARBA00022679"/>
    </source>
</evidence>
<protein>
    <recommendedName>
        <fullName evidence="2">protein-glutamate O-methyltransferase</fullName>
        <ecNumber evidence="2">2.1.1.80</ecNumber>
    </recommendedName>
</protein>
<dbReference type="SMART" id="SM00138">
    <property type="entry name" value="MeTrc"/>
    <property type="match status" value="1"/>
</dbReference>
<proteinExistence type="predicted"/>
<dbReference type="Gene3D" id="3.40.50.150">
    <property type="entry name" value="Vaccinia Virus protein VP39"/>
    <property type="match status" value="1"/>
</dbReference>
<dbReference type="Pfam" id="PF01739">
    <property type="entry name" value="CheR"/>
    <property type="match status" value="1"/>
</dbReference>
<dbReference type="InterPro" id="IPR029063">
    <property type="entry name" value="SAM-dependent_MTases_sf"/>
</dbReference>
<dbReference type="SUPFAM" id="SSF53335">
    <property type="entry name" value="S-adenosyl-L-methionine-dependent methyltransferases"/>
    <property type="match status" value="1"/>
</dbReference>
<comment type="caution">
    <text evidence="7">The sequence shown here is derived from an EMBL/GenBank/DDBJ whole genome shotgun (WGS) entry which is preliminary data.</text>
</comment>
<organism evidence="7 8">
    <name type="scientific">Defluviitalea raffinosedens</name>
    <dbReference type="NCBI Taxonomy" id="1450156"/>
    <lineage>
        <taxon>Bacteria</taxon>
        <taxon>Bacillati</taxon>
        <taxon>Bacillota</taxon>
        <taxon>Clostridia</taxon>
        <taxon>Lachnospirales</taxon>
        <taxon>Defluviitaleaceae</taxon>
        <taxon>Defluviitalea</taxon>
    </lineage>
</organism>
<dbReference type="SUPFAM" id="SSF47757">
    <property type="entry name" value="Chemotaxis receptor methyltransferase CheR, N-terminal domain"/>
    <property type="match status" value="1"/>
</dbReference>
<dbReference type="InterPro" id="IPR036804">
    <property type="entry name" value="CheR_N_sf"/>
</dbReference>
<dbReference type="InterPro" id="IPR026024">
    <property type="entry name" value="Chemotaxis_MeTrfase_CheR"/>
</dbReference>
<evidence type="ECO:0000256" key="1">
    <source>
        <dbReference type="ARBA" id="ARBA00001541"/>
    </source>
</evidence>
<dbReference type="InterPro" id="IPR022641">
    <property type="entry name" value="CheR_N"/>
</dbReference>
<gene>
    <name evidence="7" type="ORF">GND95_13035</name>
</gene>
<dbReference type="OrthoDB" id="9816309at2"/>
<accession>A0A7C8LGI5</accession>
<dbReference type="PIRSF" id="PIRSF000410">
    <property type="entry name" value="CheR"/>
    <property type="match status" value="1"/>
</dbReference>
<dbReference type="Gene3D" id="1.10.155.10">
    <property type="entry name" value="Chemotaxis receptor methyltransferase CheR, N-terminal domain"/>
    <property type="match status" value="1"/>
</dbReference>
<dbReference type="InterPro" id="IPR000780">
    <property type="entry name" value="CheR_MeTrfase"/>
</dbReference>
<dbReference type="EMBL" id="WSLF01000016">
    <property type="protein sequence ID" value="KAE9629854.1"/>
    <property type="molecule type" value="Genomic_DNA"/>
</dbReference>
<evidence type="ECO:0000256" key="2">
    <source>
        <dbReference type="ARBA" id="ARBA00012534"/>
    </source>
</evidence>